<evidence type="ECO:0000256" key="1">
    <source>
        <dbReference type="SAM" id="Phobius"/>
    </source>
</evidence>
<sequence length="73" mass="8294">MWLRSEYLYMELDIGRTGVAILLVLFLILGVEDVYVWTVSGVVPGIEFFVALVFVLVIAFIAIREAREHPPAR</sequence>
<evidence type="ECO:0000313" key="2">
    <source>
        <dbReference type="EMBL" id="ELZ97389.1"/>
    </source>
</evidence>
<gene>
    <name evidence="2" type="ORF">C439_18743</name>
</gene>
<comment type="caution">
    <text evidence="2">The sequence shown here is derived from an EMBL/GenBank/DDBJ whole genome shotgun (WGS) entry which is preliminary data.</text>
</comment>
<keyword evidence="1" id="KW-0812">Transmembrane</keyword>
<dbReference type="EMBL" id="AOLO01000015">
    <property type="protein sequence ID" value="ELZ97389.1"/>
    <property type="molecule type" value="Genomic_DNA"/>
</dbReference>
<reference evidence="2 3" key="1">
    <citation type="journal article" date="2014" name="PLoS Genet.">
        <title>Phylogenetically driven sequencing of extremely halophilic archaea reveals strategies for static and dynamic osmo-response.</title>
        <authorList>
            <person name="Becker E.A."/>
            <person name="Seitzer P.M."/>
            <person name="Tritt A."/>
            <person name="Larsen D."/>
            <person name="Krusor M."/>
            <person name="Yao A.I."/>
            <person name="Wu D."/>
            <person name="Madern D."/>
            <person name="Eisen J.A."/>
            <person name="Darling A.E."/>
            <person name="Facciotti M.T."/>
        </authorList>
    </citation>
    <scope>NUCLEOTIDE SEQUENCE [LARGE SCALE GENOMIC DNA]</scope>
    <source>
        <strain evidence="3">ATCC 33500 / DSM 1411 / JCM 8866 / NBRC 14739 / NCIMB 2177 / R-4</strain>
    </source>
</reference>
<evidence type="ECO:0008006" key="4">
    <source>
        <dbReference type="Google" id="ProtNLM"/>
    </source>
</evidence>
<keyword evidence="1" id="KW-1133">Transmembrane helix</keyword>
<proteinExistence type="predicted"/>
<dbReference type="Proteomes" id="UP000011603">
    <property type="component" value="Unassembled WGS sequence"/>
</dbReference>
<evidence type="ECO:0000313" key="3">
    <source>
        <dbReference type="Proteomes" id="UP000011603"/>
    </source>
</evidence>
<feature type="transmembrane region" description="Helical" evidence="1">
    <location>
        <begin position="37"/>
        <end position="63"/>
    </location>
</feature>
<protein>
    <recommendedName>
        <fullName evidence="4">CbaC protein</fullName>
    </recommendedName>
</protein>
<feature type="transmembrane region" description="Helical" evidence="1">
    <location>
        <begin position="12"/>
        <end position="31"/>
    </location>
</feature>
<dbReference type="PATRIC" id="fig|523841.21.peg.3761"/>
<name>M0IPI9_HALMT</name>
<keyword evidence="3" id="KW-1185">Reference proteome</keyword>
<keyword evidence="1" id="KW-0472">Membrane</keyword>
<dbReference type="AlphaFoldDB" id="M0IPI9"/>
<organism evidence="2 3">
    <name type="scientific">Haloferax mediterranei (strain ATCC 33500 / DSM 1411 / JCM 8866 / NBRC 14739 / NCIMB 2177 / R-4)</name>
    <name type="common">Halobacterium mediterranei</name>
    <dbReference type="NCBI Taxonomy" id="523841"/>
    <lineage>
        <taxon>Archaea</taxon>
        <taxon>Methanobacteriati</taxon>
        <taxon>Methanobacteriota</taxon>
        <taxon>Stenosarchaea group</taxon>
        <taxon>Halobacteria</taxon>
        <taxon>Halobacteriales</taxon>
        <taxon>Haloferacaceae</taxon>
        <taxon>Haloferax</taxon>
    </lineage>
</organism>
<accession>M0IPI9</accession>